<organism evidence="1 2">
    <name type="scientific">Oryzias latipes</name>
    <name type="common">Japanese rice fish</name>
    <name type="synonym">Japanese killifish</name>
    <dbReference type="NCBI Taxonomy" id="8090"/>
    <lineage>
        <taxon>Eukaryota</taxon>
        <taxon>Metazoa</taxon>
        <taxon>Chordata</taxon>
        <taxon>Craniata</taxon>
        <taxon>Vertebrata</taxon>
        <taxon>Euteleostomi</taxon>
        <taxon>Actinopterygii</taxon>
        <taxon>Neopterygii</taxon>
        <taxon>Teleostei</taxon>
        <taxon>Neoteleostei</taxon>
        <taxon>Acanthomorphata</taxon>
        <taxon>Ovalentaria</taxon>
        <taxon>Atherinomorphae</taxon>
        <taxon>Beloniformes</taxon>
        <taxon>Adrianichthyidae</taxon>
        <taxon>Oryziinae</taxon>
        <taxon>Oryzias</taxon>
    </lineage>
</organism>
<reference evidence="1 2" key="2">
    <citation type="submission" date="2017-04" db="EMBL/GenBank/DDBJ databases">
        <title>CpG methylation of centromeres and impact of large insertions on vertebrate speciation.</title>
        <authorList>
            <person name="Ichikawa K."/>
            <person name="Yoshimura J."/>
            <person name="Morishita S."/>
        </authorList>
    </citation>
    <scope>NUCLEOTIDE SEQUENCE</scope>
    <source>
        <strain evidence="1 2">HSOK</strain>
    </source>
</reference>
<dbReference type="AlphaFoldDB" id="A0A3P9HWV3"/>
<reference evidence="1" key="3">
    <citation type="submission" date="2025-08" db="UniProtKB">
        <authorList>
            <consortium name="Ensembl"/>
        </authorList>
    </citation>
    <scope>IDENTIFICATION</scope>
    <source>
        <strain evidence="1">HSOK</strain>
    </source>
</reference>
<name>A0A3P9HWV3_ORYLA</name>
<protein>
    <submittedName>
        <fullName evidence="1">Uncharacterized protein</fullName>
    </submittedName>
</protein>
<evidence type="ECO:0000313" key="2">
    <source>
        <dbReference type="Proteomes" id="UP000265200"/>
    </source>
</evidence>
<sequence>MLLDILNISLKGSSTLVGVCFNLLVNSAPWVSAAGGAGKVSKEEGRGAEIIKVKSVLYSFNETISLLCQFLPKQMRSCHANV</sequence>
<accession>A0A3P9HWV3</accession>
<dbReference type="Proteomes" id="UP000265200">
    <property type="component" value="Chromosome 14"/>
</dbReference>
<evidence type="ECO:0000313" key="1">
    <source>
        <dbReference type="Ensembl" id="ENSORLP00015012108.1"/>
    </source>
</evidence>
<reference evidence="1" key="4">
    <citation type="submission" date="2025-09" db="UniProtKB">
        <authorList>
            <consortium name="Ensembl"/>
        </authorList>
    </citation>
    <scope>IDENTIFICATION</scope>
    <source>
        <strain evidence="1">HSOK</strain>
    </source>
</reference>
<reference key="1">
    <citation type="journal article" date="2007" name="Nature">
        <title>The medaka draft genome and insights into vertebrate genome evolution.</title>
        <authorList>
            <person name="Kasahara M."/>
            <person name="Naruse K."/>
            <person name="Sasaki S."/>
            <person name="Nakatani Y."/>
            <person name="Qu W."/>
            <person name="Ahsan B."/>
            <person name="Yamada T."/>
            <person name="Nagayasu Y."/>
            <person name="Doi K."/>
            <person name="Kasai Y."/>
            <person name="Jindo T."/>
            <person name="Kobayashi D."/>
            <person name="Shimada A."/>
            <person name="Toyoda A."/>
            <person name="Kuroki Y."/>
            <person name="Fujiyama A."/>
            <person name="Sasaki T."/>
            <person name="Shimizu A."/>
            <person name="Asakawa S."/>
            <person name="Shimizu N."/>
            <person name="Hashimoto S."/>
            <person name="Yang J."/>
            <person name="Lee Y."/>
            <person name="Matsushima K."/>
            <person name="Sugano S."/>
            <person name="Sakaizumi M."/>
            <person name="Narita T."/>
            <person name="Ohishi K."/>
            <person name="Haga S."/>
            <person name="Ohta F."/>
            <person name="Nomoto H."/>
            <person name="Nogata K."/>
            <person name="Morishita T."/>
            <person name="Endo T."/>
            <person name="Shin-I T."/>
            <person name="Takeda H."/>
            <person name="Morishita S."/>
            <person name="Kohara Y."/>
        </authorList>
    </citation>
    <scope>NUCLEOTIDE SEQUENCE [LARGE SCALE GENOMIC DNA]</scope>
    <source>
        <strain>Hd-rR</strain>
    </source>
</reference>
<proteinExistence type="predicted"/>
<dbReference type="Ensembl" id="ENSORLT00015019143.1">
    <property type="protein sequence ID" value="ENSORLP00015012108.1"/>
    <property type="gene ID" value="ENSORLG00015012957.1"/>
</dbReference>